<evidence type="ECO:0000313" key="2">
    <source>
        <dbReference type="Proteomes" id="UP000014568"/>
    </source>
</evidence>
<reference evidence="1 2" key="1">
    <citation type="submission" date="2013-06" db="EMBL/GenBank/DDBJ databases">
        <title>The Genome Sequence of Acinetobacter rudis CIP 110305.</title>
        <authorList>
            <consortium name="The Broad Institute Genome Sequencing Platform"/>
            <consortium name="The Broad Institute Genome Sequencing Center for Infectious Disease"/>
            <person name="Cerqueira G."/>
            <person name="Feldgarden M."/>
            <person name="Courvalin P."/>
            <person name="Perichon B."/>
            <person name="Grillot-Courvalin C."/>
            <person name="Clermont D."/>
            <person name="Rocha E."/>
            <person name="Yoon E.-J."/>
            <person name="Nemec A."/>
            <person name="Young S.K."/>
            <person name="Zeng Q."/>
            <person name="Gargeya S."/>
            <person name="Fitzgerald M."/>
            <person name="Abouelleil A."/>
            <person name="Alvarado L."/>
            <person name="Berlin A.M."/>
            <person name="Chapman S.B."/>
            <person name="Dewar J."/>
            <person name="Goldberg J."/>
            <person name="Griggs A."/>
            <person name="Gujja S."/>
            <person name="Hansen M."/>
            <person name="Howarth C."/>
            <person name="Imamovic A."/>
            <person name="Larimer J."/>
            <person name="McCowan C."/>
            <person name="Murphy C."/>
            <person name="Pearson M."/>
            <person name="Priest M."/>
            <person name="Roberts A."/>
            <person name="Saif S."/>
            <person name="Shea T."/>
            <person name="Sykes S."/>
            <person name="Wortman J."/>
            <person name="Nusbaum C."/>
            <person name="Birren B."/>
        </authorList>
    </citation>
    <scope>NUCLEOTIDE SEQUENCE [LARGE SCALE GENOMIC DNA]</scope>
    <source>
        <strain evidence="1 2">CIP 110305</strain>
    </source>
</reference>
<organism evidence="1 2">
    <name type="scientific">Acinetobacter rudis CIP 110305</name>
    <dbReference type="NCBI Taxonomy" id="421052"/>
    <lineage>
        <taxon>Bacteria</taxon>
        <taxon>Pseudomonadati</taxon>
        <taxon>Pseudomonadota</taxon>
        <taxon>Gammaproteobacteria</taxon>
        <taxon>Moraxellales</taxon>
        <taxon>Moraxellaceae</taxon>
        <taxon>Acinetobacter</taxon>
    </lineage>
</organism>
<dbReference type="AlphaFoldDB" id="S3NJE0"/>
<comment type="caution">
    <text evidence="1">The sequence shown here is derived from an EMBL/GenBank/DDBJ whole genome shotgun (WGS) entry which is preliminary data.</text>
</comment>
<dbReference type="EMBL" id="ATGI01000018">
    <property type="protein sequence ID" value="EPF74439.1"/>
    <property type="molecule type" value="Genomic_DNA"/>
</dbReference>
<dbReference type="Proteomes" id="UP000014568">
    <property type="component" value="Unassembled WGS sequence"/>
</dbReference>
<dbReference type="OrthoDB" id="3928741at2"/>
<gene>
    <name evidence="1" type="ORF">F945_01478</name>
</gene>
<sequence length="365" mass="41875">MQVQKIIAEYFKQHQYELIVNYALCPSDKGQYHGAKILSPLLQQRALNFQQAEYYLVVPFIRPLKYQPVSRLMFAVQQCAEKLAHIAQQSDLEIAVADISSTIVWTASTPLMQSKQRPLHFMLGAQWLEETIGTNAFAQAKEKLKSVCVMGNEHQLSALRDWICYAAPIIDPISQTLIGIINLSIRSEQHNVLGTLAVEQCAIMIENEIRDQRQHCLKIDTRSEIKIFLNNEALQITPQQKEIICILAMHPQGIELNQLHHALYGERKTRIDTLKAEMGKIKRILRGCIKPRSYQLLLHVEADFLKIEHALDSGQIQHAQQLYQHNCLANVRSPVLAAWRSCLISRFTTTLQQKKSQPWTEQQYC</sequence>
<dbReference type="InterPro" id="IPR029016">
    <property type="entry name" value="GAF-like_dom_sf"/>
</dbReference>
<evidence type="ECO:0000313" key="1">
    <source>
        <dbReference type="EMBL" id="EPF74439.1"/>
    </source>
</evidence>
<accession>S3NJE0</accession>
<dbReference type="Gene3D" id="3.30.450.40">
    <property type="match status" value="1"/>
</dbReference>
<proteinExistence type="predicted"/>
<keyword evidence="2" id="KW-1185">Reference proteome</keyword>
<dbReference type="HOGENOM" id="CLU_037518_1_0_6"/>
<name>S3NJE0_9GAMM</name>
<dbReference type="RefSeq" id="WP_016655886.1">
    <property type="nucleotide sequence ID" value="NZ_KE340352.1"/>
</dbReference>
<evidence type="ECO:0008006" key="3">
    <source>
        <dbReference type="Google" id="ProtNLM"/>
    </source>
</evidence>
<dbReference type="eggNOG" id="COG3284">
    <property type="taxonomic scope" value="Bacteria"/>
</dbReference>
<protein>
    <recommendedName>
        <fullName evidence="3">OmpR/PhoB-type domain-containing protein</fullName>
    </recommendedName>
</protein>
<dbReference type="PATRIC" id="fig|421052.3.peg.1434"/>
<dbReference type="STRING" id="632955.GCA_000829675_00879"/>